<accession>A0ABP1FPE7</accession>
<dbReference type="Proteomes" id="UP001497392">
    <property type="component" value="Unassembled WGS sequence"/>
</dbReference>
<feature type="region of interest" description="Disordered" evidence="1">
    <location>
        <begin position="67"/>
        <end position="90"/>
    </location>
</feature>
<organism evidence="3 4">
    <name type="scientific">Coccomyxa viridis</name>
    <dbReference type="NCBI Taxonomy" id="1274662"/>
    <lineage>
        <taxon>Eukaryota</taxon>
        <taxon>Viridiplantae</taxon>
        <taxon>Chlorophyta</taxon>
        <taxon>core chlorophytes</taxon>
        <taxon>Trebouxiophyceae</taxon>
        <taxon>Trebouxiophyceae incertae sedis</taxon>
        <taxon>Coccomyxaceae</taxon>
        <taxon>Coccomyxa</taxon>
    </lineage>
</organism>
<evidence type="ECO:0000256" key="2">
    <source>
        <dbReference type="SAM" id="Phobius"/>
    </source>
</evidence>
<keyword evidence="2" id="KW-0472">Membrane</keyword>
<keyword evidence="4" id="KW-1185">Reference proteome</keyword>
<feature type="region of interest" description="Disordered" evidence="1">
    <location>
        <begin position="124"/>
        <end position="237"/>
    </location>
</feature>
<evidence type="ECO:0000313" key="4">
    <source>
        <dbReference type="Proteomes" id="UP001497392"/>
    </source>
</evidence>
<reference evidence="3 4" key="1">
    <citation type="submission" date="2024-06" db="EMBL/GenBank/DDBJ databases">
        <authorList>
            <person name="Kraege A."/>
            <person name="Thomma B."/>
        </authorList>
    </citation>
    <scope>NUCLEOTIDE SEQUENCE [LARGE SCALE GENOMIC DNA]</scope>
</reference>
<evidence type="ECO:0000313" key="3">
    <source>
        <dbReference type="EMBL" id="CAL5221838.1"/>
    </source>
</evidence>
<feature type="compositionally biased region" description="Polar residues" evidence="1">
    <location>
        <begin position="194"/>
        <end position="206"/>
    </location>
</feature>
<sequence>MASQGVLRSASARSTSSFDSLDEFLSEFEVINKDDQQALPAPLPLLHQSGDSFRPPRPAVRLSMQPYTATRQARRQSQGSTPADASAHAAPGGYQNMALLPVSEPCGMDAGHLFDAFPGHARSNRAYGGEGTPVQTAPTSPLSGYAEQLQRDLGSSTGSLPPQPPQFNLAASCPAPFGQDMPNQGPSSGHMAAAQQSMPLSQMQSTGPPPQTASRPAASISSAGGAAFTNPLMSMPGRHHVEHTVAPVSPPSSQRSEGRSTRVYMGARAESYVQPATAKQARQHVAAREGIHPLSRSFETLLKEPASAGPHQQRPHAAMQAAAANIPSSPVPSTVRVAQQTLRKRDYESELLDRLLNSAQAAAPVQGQQAPPAGTKQPASCLHLPVPRVLLITVVFALMAIPLLLFTAGRVQAQHHMKQQQVYVGSVAVNHSIEGPIPDPVALSAEIENATGDHHTAAEARDGTLKAALESSQTADLQDYLSAKERRRGQPGLKLLSFRLTVSLPSAVPARLAWPRAILGDAAALHRDV</sequence>
<gene>
    <name evidence="3" type="primary">g4097</name>
    <name evidence="3" type="ORF">VP750_LOCUS3497</name>
</gene>
<name>A0ABP1FPE7_9CHLO</name>
<evidence type="ECO:0000256" key="1">
    <source>
        <dbReference type="SAM" id="MobiDB-lite"/>
    </source>
</evidence>
<dbReference type="EMBL" id="CAXHTA020000005">
    <property type="protein sequence ID" value="CAL5221838.1"/>
    <property type="molecule type" value="Genomic_DNA"/>
</dbReference>
<feature type="transmembrane region" description="Helical" evidence="2">
    <location>
        <begin position="389"/>
        <end position="408"/>
    </location>
</feature>
<comment type="caution">
    <text evidence="3">The sequence shown here is derived from an EMBL/GenBank/DDBJ whole genome shotgun (WGS) entry which is preliminary data.</text>
</comment>
<protein>
    <submittedName>
        <fullName evidence="3">G4097 protein</fullName>
    </submittedName>
</protein>
<keyword evidence="2" id="KW-1133">Transmembrane helix</keyword>
<feature type="compositionally biased region" description="Polar residues" evidence="1">
    <location>
        <begin position="67"/>
        <end position="83"/>
    </location>
</feature>
<feature type="compositionally biased region" description="Low complexity" evidence="1">
    <location>
        <begin position="213"/>
        <end position="227"/>
    </location>
</feature>
<keyword evidence="2" id="KW-0812">Transmembrane</keyword>
<feature type="region of interest" description="Disordered" evidence="1">
    <location>
        <begin position="41"/>
        <end position="60"/>
    </location>
</feature>
<feature type="compositionally biased region" description="Polar residues" evidence="1">
    <location>
        <begin position="133"/>
        <end position="142"/>
    </location>
</feature>
<proteinExistence type="predicted"/>